<evidence type="ECO:0000313" key="3">
    <source>
        <dbReference type="Proteomes" id="UP000000763"/>
    </source>
</evidence>
<dbReference type="EMBL" id="AP005182">
    <property type="protein sequence ID" value="BAC20789.1"/>
    <property type="molecule type" value="Genomic_DNA"/>
</dbReference>
<reference evidence="3" key="2">
    <citation type="journal article" date="2008" name="Nucleic Acids Res.">
        <title>The rice annotation project database (RAP-DB): 2008 update.</title>
        <authorList>
            <consortium name="The rice annotation project (RAP)"/>
        </authorList>
    </citation>
    <scope>GENOME REANNOTATION</scope>
    <source>
        <strain evidence="3">cv. Nipponbare</strain>
    </source>
</reference>
<feature type="compositionally biased region" description="Basic and acidic residues" evidence="1">
    <location>
        <begin position="154"/>
        <end position="171"/>
    </location>
</feature>
<feature type="region of interest" description="Disordered" evidence="1">
    <location>
        <begin position="110"/>
        <end position="171"/>
    </location>
</feature>
<accession>Q8H3E6</accession>
<feature type="compositionally biased region" description="Acidic residues" evidence="1">
    <location>
        <begin position="1"/>
        <end position="32"/>
    </location>
</feature>
<reference evidence="3" key="1">
    <citation type="journal article" date="2005" name="Nature">
        <title>The map-based sequence of the rice genome.</title>
        <authorList>
            <consortium name="International rice genome sequencing project (IRGSP)"/>
            <person name="Matsumoto T."/>
            <person name="Wu J."/>
            <person name="Kanamori H."/>
            <person name="Katayose Y."/>
            <person name="Fujisawa M."/>
            <person name="Namiki N."/>
            <person name="Mizuno H."/>
            <person name="Yamamoto K."/>
            <person name="Antonio B.A."/>
            <person name="Baba T."/>
            <person name="Sakata K."/>
            <person name="Nagamura Y."/>
            <person name="Aoki H."/>
            <person name="Arikawa K."/>
            <person name="Arita K."/>
            <person name="Bito T."/>
            <person name="Chiden Y."/>
            <person name="Fujitsuka N."/>
            <person name="Fukunaka R."/>
            <person name="Hamada M."/>
            <person name="Harada C."/>
            <person name="Hayashi A."/>
            <person name="Hijishita S."/>
            <person name="Honda M."/>
            <person name="Hosokawa S."/>
            <person name="Ichikawa Y."/>
            <person name="Idonuma A."/>
            <person name="Iijima M."/>
            <person name="Ikeda M."/>
            <person name="Ikeno M."/>
            <person name="Ito K."/>
            <person name="Ito S."/>
            <person name="Ito T."/>
            <person name="Ito Y."/>
            <person name="Ito Y."/>
            <person name="Iwabuchi A."/>
            <person name="Kamiya K."/>
            <person name="Karasawa W."/>
            <person name="Kurita K."/>
            <person name="Katagiri S."/>
            <person name="Kikuta A."/>
            <person name="Kobayashi H."/>
            <person name="Kobayashi N."/>
            <person name="Machita K."/>
            <person name="Maehara T."/>
            <person name="Masukawa M."/>
            <person name="Mizubayashi T."/>
            <person name="Mukai Y."/>
            <person name="Nagasaki H."/>
            <person name="Nagata Y."/>
            <person name="Naito S."/>
            <person name="Nakashima M."/>
            <person name="Nakama Y."/>
            <person name="Nakamichi Y."/>
            <person name="Nakamura M."/>
            <person name="Meguro A."/>
            <person name="Negishi M."/>
            <person name="Ohta I."/>
            <person name="Ohta T."/>
            <person name="Okamoto M."/>
            <person name="Ono N."/>
            <person name="Saji S."/>
            <person name="Sakaguchi M."/>
            <person name="Sakai K."/>
            <person name="Shibata M."/>
            <person name="Shimokawa T."/>
            <person name="Song J."/>
            <person name="Takazaki Y."/>
            <person name="Terasawa K."/>
            <person name="Tsugane M."/>
            <person name="Tsuji K."/>
            <person name="Ueda S."/>
            <person name="Waki K."/>
            <person name="Yamagata H."/>
            <person name="Yamamoto M."/>
            <person name="Yamamoto S."/>
            <person name="Yamane H."/>
            <person name="Yoshiki S."/>
            <person name="Yoshihara R."/>
            <person name="Yukawa K."/>
            <person name="Zhong H."/>
            <person name="Yano M."/>
            <person name="Yuan Q."/>
            <person name="Ouyang S."/>
            <person name="Liu J."/>
            <person name="Jones K.M."/>
            <person name="Gansberger K."/>
            <person name="Moffat K."/>
            <person name="Hill J."/>
            <person name="Bera J."/>
            <person name="Fadrosh D."/>
            <person name="Jin S."/>
            <person name="Johri S."/>
            <person name="Kim M."/>
            <person name="Overton L."/>
            <person name="Reardon M."/>
            <person name="Tsitrin T."/>
            <person name="Vuong H."/>
            <person name="Weaver B."/>
            <person name="Ciecko A."/>
            <person name="Tallon L."/>
            <person name="Jackson J."/>
            <person name="Pai G."/>
            <person name="Aken S.V."/>
            <person name="Utterback T."/>
            <person name="Reidmuller S."/>
            <person name="Feldblyum T."/>
            <person name="Hsiao J."/>
            <person name="Zismann V."/>
            <person name="Iobst S."/>
            <person name="de Vazeille A.R."/>
            <person name="Buell C.R."/>
            <person name="Ying K."/>
            <person name="Li Y."/>
            <person name="Lu T."/>
            <person name="Huang Y."/>
            <person name="Zhao Q."/>
            <person name="Feng Q."/>
            <person name="Zhang L."/>
            <person name="Zhu J."/>
            <person name="Weng Q."/>
            <person name="Mu J."/>
            <person name="Lu Y."/>
            <person name="Fan D."/>
            <person name="Liu Y."/>
            <person name="Guan J."/>
            <person name="Zhang Y."/>
            <person name="Yu S."/>
            <person name="Liu X."/>
            <person name="Zhang Y."/>
            <person name="Hong G."/>
            <person name="Han B."/>
            <person name="Choisne N."/>
            <person name="Demange N."/>
            <person name="Orjeda G."/>
            <person name="Samain S."/>
            <person name="Cattolico L."/>
            <person name="Pelletier E."/>
            <person name="Couloux A."/>
            <person name="Segurens B."/>
            <person name="Wincker P."/>
            <person name="D'Hont A."/>
            <person name="Scarpelli C."/>
            <person name="Weissenbach J."/>
            <person name="Salanoubat M."/>
            <person name="Quetier F."/>
            <person name="Yu Y."/>
            <person name="Kim H.R."/>
            <person name="Rambo T."/>
            <person name="Currie J."/>
            <person name="Collura K."/>
            <person name="Luo M."/>
            <person name="Yang T."/>
            <person name="Ammiraju J.S.S."/>
            <person name="Engler F."/>
            <person name="Soderlund C."/>
            <person name="Wing R.A."/>
            <person name="Palmer L.E."/>
            <person name="de la Bastide M."/>
            <person name="Spiegel L."/>
            <person name="Nascimento L."/>
            <person name="Zutavern T."/>
            <person name="O'Shaughnessy A."/>
            <person name="Dike S."/>
            <person name="Dedhia N."/>
            <person name="Preston R."/>
            <person name="Balija V."/>
            <person name="McCombie W.R."/>
            <person name="Chow T."/>
            <person name="Chen H."/>
            <person name="Chung M."/>
            <person name="Chen C."/>
            <person name="Shaw J."/>
            <person name="Wu H."/>
            <person name="Hsiao K."/>
            <person name="Chao Y."/>
            <person name="Chu M."/>
            <person name="Cheng C."/>
            <person name="Hour A."/>
            <person name="Lee P."/>
            <person name="Lin S."/>
            <person name="Lin Y."/>
            <person name="Liou J."/>
            <person name="Liu S."/>
            <person name="Hsing Y."/>
            <person name="Raghuvanshi S."/>
            <person name="Mohanty A."/>
            <person name="Bharti A.K."/>
            <person name="Gaur A."/>
            <person name="Gupta V."/>
            <person name="Kumar D."/>
            <person name="Ravi V."/>
            <person name="Vij S."/>
            <person name="Kapur A."/>
            <person name="Khurana P."/>
            <person name="Khurana P."/>
            <person name="Khurana J.P."/>
            <person name="Tyagi A.K."/>
            <person name="Gaikwad K."/>
            <person name="Singh A."/>
            <person name="Dalal V."/>
            <person name="Srivastava S."/>
            <person name="Dixit A."/>
            <person name="Pal A.K."/>
            <person name="Ghazi I.A."/>
            <person name="Yadav M."/>
            <person name="Pandit A."/>
            <person name="Bhargava A."/>
            <person name="Sureshbabu K."/>
            <person name="Batra K."/>
            <person name="Sharma T.R."/>
            <person name="Mohapatra T."/>
            <person name="Singh N.K."/>
            <person name="Messing J."/>
            <person name="Nelson A.B."/>
            <person name="Fuks G."/>
            <person name="Kavchok S."/>
            <person name="Keizer G."/>
            <person name="Linton E."/>
            <person name="Llaca V."/>
            <person name="Song R."/>
            <person name="Tanyolac B."/>
            <person name="Young S."/>
            <person name="Ho-Il K."/>
            <person name="Hahn J.H."/>
            <person name="Sangsakoo G."/>
            <person name="Vanavichit A."/>
            <person name="de Mattos Luiz.A.T."/>
            <person name="Zimmer P.D."/>
            <person name="Malone G."/>
            <person name="Dellagostin O."/>
            <person name="de Oliveira A.C."/>
            <person name="Bevan M."/>
            <person name="Bancroft I."/>
            <person name="Minx P."/>
            <person name="Cordum H."/>
            <person name="Wilson R."/>
            <person name="Cheng Z."/>
            <person name="Jin W."/>
            <person name="Jiang J."/>
            <person name="Leong S.A."/>
            <person name="Iwama H."/>
            <person name="Gojobori T."/>
            <person name="Itoh T."/>
            <person name="Niimura Y."/>
            <person name="Fujii Y."/>
            <person name="Habara T."/>
            <person name="Sakai H."/>
            <person name="Sato Y."/>
            <person name="Wilson G."/>
            <person name="Kumar K."/>
            <person name="McCouch S."/>
            <person name="Juretic N."/>
            <person name="Hoen D."/>
            <person name="Wright S."/>
            <person name="Bruskiewich R."/>
            <person name="Bureau T."/>
            <person name="Miyao A."/>
            <person name="Hirochika H."/>
            <person name="Nishikawa T."/>
            <person name="Kadowaki K."/>
            <person name="Sugiura M."/>
            <person name="Burr B."/>
            <person name="Sasaki T."/>
        </authorList>
    </citation>
    <scope>NUCLEOTIDE SEQUENCE [LARGE SCALE GENOMIC DNA]</scope>
    <source>
        <strain evidence="3">cv. Nipponbare</strain>
    </source>
</reference>
<gene>
    <name evidence="2" type="primary">P0018C07.114</name>
</gene>
<dbReference type="Proteomes" id="UP000000763">
    <property type="component" value="Chromosome 7"/>
</dbReference>
<protein>
    <submittedName>
        <fullName evidence="2">Uncharacterized protein</fullName>
    </submittedName>
</protein>
<organism evidence="2 3">
    <name type="scientific">Oryza sativa subsp. japonica</name>
    <name type="common">Rice</name>
    <dbReference type="NCBI Taxonomy" id="39947"/>
    <lineage>
        <taxon>Eukaryota</taxon>
        <taxon>Viridiplantae</taxon>
        <taxon>Streptophyta</taxon>
        <taxon>Embryophyta</taxon>
        <taxon>Tracheophyta</taxon>
        <taxon>Spermatophyta</taxon>
        <taxon>Magnoliopsida</taxon>
        <taxon>Liliopsida</taxon>
        <taxon>Poales</taxon>
        <taxon>Poaceae</taxon>
        <taxon>BOP clade</taxon>
        <taxon>Oryzoideae</taxon>
        <taxon>Oryzeae</taxon>
        <taxon>Oryzinae</taxon>
        <taxon>Oryza</taxon>
        <taxon>Oryza sativa</taxon>
    </lineage>
</organism>
<sequence>MGDDDGERLGVDDEEGEEEVGGDADGDDEEVVEDRPVAQEAWVVRWEAEVRVVVGEADVSPSGMAQRVYSTGARRKCARAGVKPTENWETWMPSDVAATKCPDLWTRTMEARTEAAESTDSTLARTSDKGSPPRRRPPNLSRRHVVEPSAPGDGDGRKMKRGEMWREEGSE</sequence>
<feature type="compositionally biased region" description="Polar residues" evidence="1">
    <location>
        <begin position="116"/>
        <end position="125"/>
    </location>
</feature>
<name>Q8H3E6_ORYSJ</name>
<evidence type="ECO:0000256" key="1">
    <source>
        <dbReference type="SAM" id="MobiDB-lite"/>
    </source>
</evidence>
<proteinExistence type="predicted"/>
<feature type="compositionally biased region" description="Basic residues" evidence="1">
    <location>
        <begin position="132"/>
        <end position="143"/>
    </location>
</feature>
<dbReference type="AlphaFoldDB" id="Q8H3E6"/>
<evidence type="ECO:0000313" key="2">
    <source>
        <dbReference type="EMBL" id="BAC20789.1"/>
    </source>
</evidence>
<feature type="region of interest" description="Disordered" evidence="1">
    <location>
        <begin position="1"/>
        <end position="38"/>
    </location>
</feature>